<sequence>MNDVRALLSEAVPDDLRTADRWPDAESDIARGRALLARRRRRLALGGGTGLVAAGAAGALLLTGPLSTADRPAPAAGASAGASVPGEISVALVAYEGTQPKGYTLKTIPRGWEVATADNTALVLHKIGTPKSGTFEDKILVEGDLNPFPKSGDQAVEVNGAKGWFFSHKSADDSATLIFQTGQQRPVDRTPGKANPSNPKLAMTRLDVMVQLPHSLNWNVTTMVKFASGITVADGAGGAVG</sequence>
<dbReference type="AlphaFoldDB" id="A0A543C0Z7"/>
<comment type="caution">
    <text evidence="2">The sequence shown here is derived from an EMBL/GenBank/DDBJ whole genome shotgun (WGS) entry which is preliminary data.</text>
</comment>
<evidence type="ECO:0000256" key="1">
    <source>
        <dbReference type="SAM" id="Phobius"/>
    </source>
</evidence>
<dbReference type="OrthoDB" id="3787029at2"/>
<keyword evidence="1" id="KW-1133">Transmembrane helix</keyword>
<keyword evidence="3" id="KW-1185">Reference proteome</keyword>
<evidence type="ECO:0000313" key="3">
    <source>
        <dbReference type="Proteomes" id="UP000316096"/>
    </source>
</evidence>
<organism evidence="2 3">
    <name type="scientific">Actinoallomurus bryophytorum</name>
    <dbReference type="NCBI Taxonomy" id="1490222"/>
    <lineage>
        <taxon>Bacteria</taxon>
        <taxon>Bacillati</taxon>
        <taxon>Actinomycetota</taxon>
        <taxon>Actinomycetes</taxon>
        <taxon>Streptosporangiales</taxon>
        <taxon>Thermomonosporaceae</taxon>
        <taxon>Actinoallomurus</taxon>
    </lineage>
</organism>
<feature type="transmembrane region" description="Helical" evidence="1">
    <location>
        <begin position="43"/>
        <end position="62"/>
    </location>
</feature>
<keyword evidence="1" id="KW-0472">Membrane</keyword>
<proteinExistence type="predicted"/>
<dbReference type="RefSeq" id="WP_141962711.1">
    <property type="nucleotide sequence ID" value="NZ_VFOZ01000002.1"/>
</dbReference>
<keyword evidence="1" id="KW-0812">Transmembrane</keyword>
<name>A0A543C0Z7_9ACTN</name>
<protein>
    <submittedName>
        <fullName evidence="2">Uncharacterized protein</fullName>
    </submittedName>
</protein>
<reference evidence="2 3" key="1">
    <citation type="submission" date="2019-06" db="EMBL/GenBank/DDBJ databases">
        <title>Sequencing the genomes of 1000 actinobacteria strains.</title>
        <authorList>
            <person name="Klenk H.-P."/>
        </authorList>
    </citation>
    <scope>NUCLEOTIDE SEQUENCE [LARGE SCALE GENOMIC DNA]</scope>
    <source>
        <strain evidence="2 3">DSM 102200</strain>
    </source>
</reference>
<accession>A0A543C0Z7</accession>
<gene>
    <name evidence="2" type="ORF">FB559_8031</name>
</gene>
<evidence type="ECO:0000313" key="2">
    <source>
        <dbReference type="EMBL" id="TQL90718.1"/>
    </source>
</evidence>
<dbReference type="Proteomes" id="UP000316096">
    <property type="component" value="Unassembled WGS sequence"/>
</dbReference>
<dbReference type="EMBL" id="VFOZ01000002">
    <property type="protein sequence ID" value="TQL90718.1"/>
    <property type="molecule type" value="Genomic_DNA"/>
</dbReference>